<organism evidence="1 2">
    <name type="scientific">Panagrolaimus sp. JU765</name>
    <dbReference type="NCBI Taxonomy" id="591449"/>
    <lineage>
        <taxon>Eukaryota</taxon>
        <taxon>Metazoa</taxon>
        <taxon>Ecdysozoa</taxon>
        <taxon>Nematoda</taxon>
        <taxon>Chromadorea</taxon>
        <taxon>Rhabditida</taxon>
        <taxon>Tylenchina</taxon>
        <taxon>Panagrolaimomorpha</taxon>
        <taxon>Panagrolaimoidea</taxon>
        <taxon>Panagrolaimidae</taxon>
        <taxon>Panagrolaimus</taxon>
    </lineage>
</organism>
<dbReference type="WBParaSite" id="JU765_v2.g5467.t1">
    <property type="protein sequence ID" value="JU765_v2.g5467.t1"/>
    <property type="gene ID" value="JU765_v2.g5467"/>
</dbReference>
<evidence type="ECO:0000313" key="2">
    <source>
        <dbReference type="WBParaSite" id="JU765_v2.g5467.t1"/>
    </source>
</evidence>
<proteinExistence type="predicted"/>
<evidence type="ECO:0000313" key="1">
    <source>
        <dbReference type="Proteomes" id="UP000887576"/>
    </source>
</evidence>
<accession>A0AC34RC53</accession>
<reference evidence="2" key="1">
    <citation type="submission" date="2022-11" db="UniProtKB">
        <authorList>
            <consortium name="WormBaseParasite"/>
        </authorList>
    </citation>
    <scope>IDENTIFICATION</scope>
</reference>
<protein>
    <submittedName>
        <fullName evidence="2">Peptidase S1 domain-containing protein</fullName>
    </submittedName>
</protein>
<name>A0AC34RC53_9BILA</name>
<dbReference type="Proteomes" id="UP000887576">
    <property type="component" value="Unplaced"/>
</dbReference>
<sequence length="242" mass="27022">MDADDFNSKFEPSKADCWRRQHNFNSSTASTNPSFSNHLEEFIPFPIKKIFIFDGFNASGLFGDVAVAEVLIPEVITPVGIIADYKYDTSKDVFLVGFEEAEEVSNHFDGVYTQILKPEECLKFWDFIVPKMHVCVGDEHHNIAMGDSGGPMLVQGSNLEWFQIGIASFGSRDLTTQPSPAVYMKTDYFCDWIGQVTNNQAKCIKSPFESEAAFQRTGNDSSASTRIQFVILGLILTFGIII</sequence>